<reference evidence="2 3" key="1">
    <citation type="submission" date="2016-11" db="UniProtKB">
        <authorList>
            <consortium name="WormBaseParasite"/>
        </authorList>
    </citation>
    <scope>IDENTIFICATION</scope>
</reference>
<proteinExistence type="predicted"/>
<accession>A0A1I8GW84</accession>
<evidence type="ECO:0000313" key="3">
    <source>
        <dbReference type="WBParaSite" id="maker-uti_cns_0003233-snap-gene-0.33-mRNA-1"/>
    </source>
</evidence>
<organism evidence="1 3">
    <name type="scientific">Macrostomum lignano</name>
    <dbReference type="NCBI Taxonomy" id="282301"/>
    <lineage>
        <taxon>Eukaryota</taxon>
        <taxon>Metazoa</taxon>
        <taxon>Spiralia</taxon>
        <taxon>Lophotrochozoa</taxon>
        <taxon>Platyhelminthes</taxon>
        <taxon>Rhabditophora</taxon>
        <taxon>Macrostomorpha</taxon>
        <taxon>Macrostomida</taxon>
        <taxon>Macrostomidae</taxon>
        <taxon>Macrostomum</taxon>
    </lineage>
</organism>
<protein>
    <submittedName>
        <fullName evidence="2 3">Sensor histidine kinase</fullName>
    </submittedName>
</protein>
<sequence>GLLFVLLTVLRESEVRHVHQEALINRLINELTGLRAEVMRLTAALDPQAAPETNFWPISSWQQYVDFVVEMPAEHLTSLMPSLSYTACLKTTDGQNLMM</sequence>
<evidence type="ECO:0000313" key="1">
    <source>
        <dbReference type="Proteomes" id="UP000095280"/>
    </source>
</evidence>
<dbReference type="WBParaSite" id="maker-uti_cns_0003233-snap-gene-0.33-mRNA-1">
    <property type="protein sequence ID" value="maker-uti_cns_0003233-snap-gene-0.33-mRNA-1"/>
    <property type="gene ID" value="maker-uti_cns_0003233-snap-gene-0.33"/>
</dbReference>
<dbReference type="WBParaSite" id="maker-uti_cns_0001844-snap-gene-0.42-mRNA-1">
    <property type="protein sequence ID" value="maker-uti_cns_0001844-snap-gene-0.42-mRNA-1"/>
    <property type="gene ID" value="maker-uti_cns_0001844-snap-gene-0.42"/>
</dbReference>
<dbReference type="WBParaSite" id="maker-uti_cns_0003836-snap-gene-0.6-mRNA-1">
    <property type="protein sequence ID" value="maker-uti_cns_0003836-snap-gene-0.6-mRNA-1"/>
    <property type="gene ID" value="maker-uti_cns_0003836-snap-gene-0.6"/>
</dbReference>
<evidence type="ECO:0000313" key="2">
    <source>
        <dbReference type="WBParaSite" id="maker-uti_cns_0001844-snap-gene-0.42-mRNA-1"/>
    </source>
</evidence>
<dbReference type="AlphaFoldDB" id="A0A1I8GW84"/>
<dbReference type="Proteomes" id="UP000095280">
    <property type="component" value="Unplaced"/>
</dbReference>
<keyword evidence="1" id="KW-1185">Reference proteome</keyword>
<name>A0A1I8GW84_9PLAT</name>